<proteinExistence type="predicted"/>
<sequence>MSLPPDAASEAEYFLGGEAGITQTIMAEVPVTVSLASKKSKKQTPQQAIDEFWAKFTTKTPGKVARYAAHYMYAH</sequence>
<dbReference type="EMBL" id="JANPWZ010002093">
    <property type="protein sequence ID" value="KAJ3561326.1"/>
    <property type="molecule type" value="Genomic_DNA"/>
</dbReference>
<comment type="caution">
    <text evidence="1">The sequence shown here is derived from an EMBL/GenBank/DDBJ whole genome shotgun (WGS) entry which is preliminary data.</text>
</comment>
<evidence type="ECO:0000313" key="1">
    <source>
        <dbReference type="EMBL" id="KAJ3561326.1"/>
    </source>
</evidence>
<organism evidence="1 2">
    <name type="scientific">Xylaria arbuscula</name>
    <dbReference type="NCBI Taxonomy" id="114810"/>
    <lineage>
        <taxon>Eukaryota</taxon>
        <taxon>Fungi</taxon>
        <taxon>Dikarya</taxon>
        <taxon>Ascomycota</taxon>
        <taxon>Pezizomycotina</taxon>
        <taxon>Sordariomycetes</taxon>
        <taxon>Xylariomycetidae</taxon>
        <taxon>Xylariales</taxon>
        <taxon>Xylariaceae</taxon>
        <taxon>Xylaria</taxon>
    </lineage>
</organism>
<dbReference type="AlphaFoldDB" id="A0A9W8TI44"/>
<protein>
    <submittedName>
        <fullName evidence="1">Uncharacterized protein</fullName>
    </submittedName>
</protein>
<reference evidence="1" key="1">
    <citation type="submission" date="2022-07" db="EMBL/GenBank/DDBJ databases">
        <title>Genome Sequence of Xylaria arbuscula.</title>
        <authorList>
            <person name="Buettner E."/>
        </authorList>
    </citation>
    <scope>NUCLEOTIDE SEQUENCE</scope>
    <source>
        <strain evidence="1">VT107</strain>
    </source>
</reference>
<name>A0A9W8TI44_9PEZI</name>
<accession>A0A9W8TI44</accession>
<dbReference type="Proteomes" id="UP001148614">
    <property type="component" value="Unassembled WGS sequence"/>
</dbReference>
<evidence type="ECO:0000313" key="2">
    <source>
        <dbReference type="Proteomes" id="UP001148614"/>
    </source>
</evidence>
<keyword evidence="2" id="KW-1185">Reference proteome</keyword>
<gene>
    <name evidence="1" type="ORF">NPX13_g8990</name>
</gene>